<dbReference type="SMART" id="SM01193">
    <property type="entry name" value="Enolase_N"/>
    <property type="match status" value="1"/>
</dbReference>
<dbReference type="Pfam" id="PF03952">
    <property type="entry name" value="Enolase_N"/>
    <property type="match status" value="1"/>
</dbReference>
<dbReference type="SFLD" id="SFLDF00002">
    <property type="entry name" value="enolase"/>
    <property type="match status" value="1"/>
</dbReference>
<evidence type="ECO:0000256" key="3">
    <source>
        <dbReference type="ARBA" id="ARBA00012058"/>
    </source>
</evidence>
<dbReference type="InterPro" id="IPR000941">
    <property type="entry name" value="Enolase"/>
</dbReference>
<dbReference type="NCBIfam" id="TIGR01060">
    <property type="entry name" value="eno"/>
    <property type="match status" value="1"/>
</dbReference>
<feature type="binding site" evidence="12 15">
    <location>
        <position position="317"/>
    </location>
    <ligand>
        <name>Mg(2+)</name>
        <dbReference type="ChEBI" id="CHEBI:18420"/>
    </ligand>
</feature>
<feature type="binding site" evidence="12">
    <location>
        <position position="371"/>
    </location>
    <ligand>
        <name>(2R)-2-phosphoglycerate</name>
        <dbReference type="ChEBI" id="CHEBI:58289"/>
    </ligand>
</feature>
<comment type="subunit">
    <text evidence="12">Component of the RNA degradosome, a multiprotein complex involved in RNA processing and mRNA degradation.</text>
</comment>
<dbReference type="PROSITE" id="PS00164">
    <property type="entry name" value="ENOLASE"/>
    <property type="match status" value="1"/>
</dbReference>
<proteinExistence type="inferred from homology"/>
<keyword evidence="7 12" id="KW-0479">Metal-binding</keyword>
<feature type="binding site" evidence="12 15">
    <location>
        <position position="247"/>
    </location>
    <ligand>
        <name>Mg(2+)</name>
        <dbReference type="ChEBI" id="CHEBI:18420"/>
    </ligand>
</feature>
<evidence type="ECO:0000256" key="13">
    <source>
        <dbReference type="PIRSR" id="PIRSR001400-1"/>
    </source>
</evidence>
<evidence type="ECO:0000256" key="14">
    <source>
        <dbReference type="PIRSR" id="PIRSR001400-2"/>
    </source>
</evidence>
<dbReference type="FunFam" id="3.20.20.120:FF:000001">
    <property type="entry name" value="Enolase"/>
    <property type="match status" value="1"/>
</dbReference>
<protein>
    <recommendedName>
        <fullName evidence="4 12">Enolase</fullName>
        <ecNumber evidence="3 12">4.2.1.11</ecNumber>
    </recommendedName>
    <alternativeName>
        <fullName evidence="12">2-phospho-D-glycerate hydro-lyase</fullName>
    </alternativeName>
    <alternativeName>
        <fullName evidence="12">2-phosphoglycerate dehydratase</fullName>
    </alternativeName>
</protein>
<dbReference type="SUPFAM" id="SSF51604">
    <property type="entry name" value="Enolase C-terminal domain-like"/>
    <property type="match status" value="1"/>
</dbReference>
<feature type="binding site" evidence="12">
    <location>
        <position position="372"/>
    </location>
    <ligand>
        <name>(2R)-2-phosphoglycerate</name>
        <dbReference type="ChEBI" id="CHEBI:58289"/>
    </ligand>
</feature>
<dbReference type="GO" id="GO:0009986">
    <property type="term" value="C:cell surface"/>
    <property type="evidence" value="ECO:0007669"/>
    <property type="project" value="UniProtKB-SubCell"/>
</dbReference>
<feature type="active site" description="Proton donor" evidence="12 13">
    <location>
        <position position="210"/>
    </location>
</feature>
<evidence type="ECO:0000256" key="10">
    <source>
        <dbReference type="ARBA" id="ARBA00023239"/>
    </source>
</evidence>
<comment type="subcellular location">
    <subcellularLocation>
        <location evidence="12">Cytoplasm</location>
    </subcellularLocation>
    <subcellularLocation>
        <location evidence="12">Secreted</location>
    </subcellularLocation>
    <subcellularLocation>
        <location evidence="12">Cell surface</location>
    </subcellularLocation>
    <text evidence="12">Fractions of enolase are present in both the cytoplasm and on the cell surface.</text>
</comment>
<dbReference type="Proteomes" id="UP000267535">
    <property type="component" value="Unassembled WGS sequence"/>
</dbReference>
<feature type="domain" description="Enolase C-terminal TIM barrel" evidence="16">
    <location>
        <begin position="144"/>
        <end position="430"/>
    </location>
</feature>
<evidence type="ECO:0000256" key="15">
    <source>
        <dbReference type="PIRSR" id="PIRSR001400-3"/>
    </source>
</evidence>
<evidence type="ECO:0000256" key="1">
    <source>
        <dbReference type="ARBA" id="ARBA00005031"/>
    </source>
</evidence>
<dbReference type="SFLD" id="SFLDG00178">
    <property type="entry name" value="enolase"/>
    <property type="match status" value="1"/>
</dbReference>
<feature type="binding site" evidence="14">
    <location>
        <position position="393"/>
    </location>
    <ligand>
        <name>substrate</name>
    </ligand>
</feature>
<evidence type="ECO:0000313" key="19">
    <source>
        <dbReference type="Proteomes" id="UP000267535"/>
    </source>
</evidence>
<dbReference type="InterPro" id="IPR036849">
    <property type="entry name" value="Enolase-like_C_sf"/>
</dbReference>
<gene>
    <name evidence="12" type="primary">eno</name>
    <name evidence="18" type="ORF">EHS89_03600</name>
</gene>
<sequence length="431" mass="46662">MTTQIKTIIAREILDSRGNPTVEAEVILESGAIGLACAPSGASTGSREALELRDNDKDRYLGKGVTKAVANINDAISKLLYGFDATNQSLIDTMLIEKDGTDNKSFFGANAILAVSLATAKAAANHKNVELYQHIAELYGQPGRFSMPLPMMNIINGGEHADNSIDIQEFMIQPVSATSFKEALRMGAEVFHSLKSVLKDRSLNTAVGDEGGFAPDLASNEEALSVIKQAVSNAGYTLGKDITLALDCAASEFYKDDEYHLYSENKSFSSNEFSDYLASLCQHYPITSIEDGLDESDWSGWAYLTEQLGKQIQLVGDDLFVTDAKTLQRGIDNQVGNSILIKFNQIGTLTETLEAIRKAQDAGYTAVISHRSGETEDTTIADLAVATCSGQIKTGSLCRSDRVAKYNRLLRIEEQLGDSAILNGRSEIKGQ</sequence>
<feature type="binding site" evidence="14">
    <location>
        <position position="317"/>
    </location>
    <ligand>
        <name>substrate</name>
    </ligand>
</feature>
<dbReference type="GO" id="GO:0000287">
    <property type="term" value="F:magnesium ion binding"/>
    <property type="evidence" value="ECO:0007669"/>
    <property type="project" value="UniProtKB-UniRule"/>
</dbReference>
<comment type="cofactor">
    <cofactor evidence="15">
        <name>Mg(2+)</name>
        <dbReference type="ChEBI" id="CHEBI:18420"/>
    </cofactor>
    <text evidence="15">Mg(2+) is required for catalysis and for stabilizing the dimer.</text>
</comment>
<dbReference type="UniPathway" id="UPA00109">
    <property type="reaction ID" value="UER00187"/>
</dbReference>
<dbReference type="InterPro" id="IPR020809">
    <property type="entry name" value="Enolase_CS"/>
</dbReference>
<feature type="binding site" evidence="12">
    <location>
        <position position="342"/>
    </location>
    <ligand>
        <name>(2R)-2-phosphoglycerate</name>
        <dbReference type="ChEBI" id="CHEBI:58289"/>
    </ligand>
</feature>
<comment type="catalytic activity">
    <reaction evidence="12">
        <text>(2R)-2-phosphoglycerate = phosphoenolpyruvate + H2O</text>
        <dbReference type="Rhea" id="RHEA:10164"/>
        <dbReference type="ChEBI" id="CHEBI:15377"/>
        <dbReference type="ChEBI" id="CHEBI:58289"/>
        <dbReference type="ChEBI" id="CHEBI:58702"/>
        <dbReference type="EC" id="4.2.1.11"/>
    </reaction>
</comment>
<evidence type="ECO:0000259" key="17">
    <source>
        <dbReference type="SMART" id="SM01193"/>
    </source>
</evidence>
<dbReference type="PIRSF" id="PIRSF001400">
    <property type="entry name" value="Enolase"/>
    <property type="match status" value="1"/>
</dbReference>
<comment type="similarity">
    <text evidence="2 12">Belongs to the enolase family.</text>
</comment>
<dbReference type="InterPro" id="IPR020811">
    <property type="entry name" value="Enolase_N"/>
</dbReference>
<dbReference type="EMBL" id="RQXV01000001">
    <property type="protein sequence ID" value="RRD01651.1"/>
    <property type="molecule type" value="Genomic_DNA"/>
</dbReference>
<feature type="binding site" evidence="14">
    <location>
        <position position="160"/>
    </location>
    <ligand>
        <name>substrate</name>
    </ligand>
</feature>
<dbReference type="Gene3D" id="3.20.20.120">
    <property type="entry name" value="Enolase-like C-terminal domain"/>
    <property type="match status" value="1"/>
</dbReference>
<comment type="function">
    <text evidence="11 12">Catalyzes the reversible conversion of 2-phosphoglycerate (2-PG) into phosphoenolpyruvate (PEP). It is essential for the degradation of carbohydrates via glycolysis.</text>
</comment>
<dbReference type="GO" id="GO:0005576">
    <property type="term" value="C:extracellular region"/>
    <property type="evidence" value="ECO:0007669"/>
    <property type="project" value="UniProtKB-SubCell"/>
</dbReference>
<dbReference type="CDD" id="cd03313">
    <property type="entry name" value="enolase"/>
    <property type="match status" value="1"/>
</dbReference>
<comment type="cofactor">
    <cofactor evidence="12">
        <name>Mg(2+)</name>
        <dbReference type="ChEBI" id="CHEBI:18420"/>
    </cofactor>
    <text evidence="12">Binds a second Mg(2+) ion via substrate during catalysis.</text>
</comment>
<keyword evidence="10 12" id="KW-0456">Lyase</keyword>
<organism evidence="18 19">
    <name type="scientific">Amphritea balenae</name>
    <dbReference type="NCBI Taxonomy" id="452629"/>
    <lineage>
        <taxon>Bacteria</taxon>
        <taxon>Pseudomonadati</taxon>
        <taxon>Pseudomonadota</taxon>
        <taxon>Gammaproteobacteria</taxon>
        <taxon>Oceanospirillales</taxon>
        <taxon>Oceanospirillaceae</taxon>
        <taxon>Amphritea</taxon>
    </lineage>
</organism>
<feature type="domain" description="Enolase N-terminal" evidence="17">
    <location>
        <begin position="5"/>
        <end position="135"/>
    </location>
</feature>
<keyword evidence="18" id="KW-0670">Pyruvate</keyword>
<dbReference type="PANTHER" id="PTHR11902">
    <property type="entry name" value="ENOLASE"/>
    <property type="match status" value="1"/>
</dbReference>
<evidence type="ECO:0000256" key="11">
    <source>
        <dbReference type="ARBA" id="ARBA00045763"/>
    </source>
</evidence>
<evidence type="ECO:0000256" key="12">
    <source>
        <dbReference type="HAMAP-Rule" id="MF_00318"/>
    </source>
</evidence>
<name>A0A3P1SWT1_9GAMM</name>
<feature type="binding site" evidence="12">
    <location>
        <position position="168"/>
    </location>
    <ligand>
        <name>(2R)-2-phosphoglycerate</name>
        <dbReference type="ChEBI" id="CHEBI:58289"/>
    </ligand>
</feature>
<accession>A0A3P1SWT1</accession>
<evidence type="ECO:0000256" key="9">
    <source>
        <dbReference type="ARBA" id="ARBA00023152"/>
    </source>
</evidence>
<keyword evidence="6 12" id="KW-0964">Secreted</keyword>
<evidence type="ECO:0000256" key="8">
    <source>
        <dbReference type="ARBA" id="ARBA00022842"/>
    </source>
</evidence>
<evidence type="ECO:0000256" key="7">
    <source>
        <dbReference type="ARBA" id="ARBA00022723"/>
    </source>
</evidence>
<dbReference type="FunFam" id="3.30.390.10:FF:000001">
    <property type="entry name" value="Enolase"/>
    <property type="match status" value="1"/>
</dbReference>
<dbReference type="OrthoDB" id="9804716at2"/>
<feature type="active site" description="Proton acceptor" evidence="12 13">
    <location>
        <position position="342"/>
    </location>
</feature>
<feature type="binding site" evidence="12">
    <location>
        <position position="393"/>
    </location>
    <ligand>
        <name>(2R)-2-phosphoglycerate</name>
        <dbReference type="ChEBI" id="CHEBI:58289"/>
    </ligand>
</feature>
<keyword evidence="9 12" id="KW-0324">Glycolysis</keyword>
<dbReference type="PANTHER" id="PTHR11902:SF1">
    <property type="entry name" value="ENOLASE"/>
    <property type="match status" value="1"/>
</dbReference>
<evidence type="ECO:0000256" key="4">
    <source>
        <dbReference type="ARBA" id="ARBA00017068"/>
    </source>
</evidence>
<comment type="caution">
    <text evidence="18">The sequence shown here is derived from an EMBL/GenBank/DDBJ whole genome shotgun (WGS) entry which is preliminary data.</text>
</comment>
<keyword evidence="19" id="KW-1185">Reference proteome</keyword>
<feature type="binding site" evidence="14">
    <location>
        <begin position="369"/>
        <end position="372"/>
    </location>
    <ligand>
        <name>substrate</name>
    </ligand>
</feature>
<feature type="binding site" evidence="12 15">
    <location>
        <position position="290"/>
    </location>
    <ligand>
        <name>Mg(2+)</name>
        <dbReference type="ChEBI" id="CHEBI:18420"/>
    </ligand>
</feature>
<comment type="pathway">
    <text evidence="1 12">Carbohydrate degradation; glycolysis; pyruvate from D-glyceraldehyde 3-phosphate: step 4/5.</text>
</comment>
<dbReference type="Gene3D" id="3.30.390.10">
    <property type="entry name" value="Enolase-like, N-terminal domain"/>
    <property type="match status" value="1"/>
</dbReference>
<dbReference type="PRINTS" id="PR00148">
    <property type="entry name" value="ENOLASE"/>
</dbReference>
<evidence type="ECO:0000313" key="18">
    <source>
        <dbReference type="EMBL" id="RRD01651.1"/>
    </source>
</evidence>
<dbReference type="SUPFAM" id="SSF54826">
    <property type="entry name" value="Enolase N-terminal domain-like"/>
    <property type="match status" value="1"/>
</dbReference>
<dbReference type="GO" id="GO:0000015">
    <property type="term" value="C:phosphopyruvate hydratase complex"/>
    <property type="evidence" value="ECO:0007669"/>
    <property type="project" value="InterPro"/>
</dbReference>
<dbReference type="HAMAP" id="MF_00318">
    <property type="entry name" value="Enolase"/>
    <property type="match status" value="1"/>
</dbReference>
<evidence type="ECO:0000256" key="2">
    <source>
        <dbReference type="ARBA" id="ARBA00009604"/>
    </source>
</evidence>
<evidence type="ECO:0000256" key="6">
    <source>
        <dbReference type="ARBA" id="ARBA00022525"/>
    </source>
</evidence>
<dbReference type="SFLD" id="SFLDS00001">
    <property type="entry name" value="Enolase"/>
    <property type="match status" value="1"/>
</dbReference>
<dbReference type="SMART" id="SM01192">
    <property type="entry name" value="Enolase_C"/>
    <property type="match status" value="1"/>
</dbReference>
<dbReference type="EC" id="4.2.1.11" evidence="3 12"/>
<reference evidence="18 19" key="1">
    <citation type="submission" date="2018-11" db="EMBL/GenBank/DDBJ databases">
        <title>The draft genome sequence of Amphritea balenae JAMM 1525T.</title>
        <authorList>
            <person name="Fang Z."/>
            <person name="Zhang Y."/>
            <person name="Han X."/>
        </authorList>
    </citation>
    <scope>NUCLEOTIDE SEQUENCE [LARGE SCALE GENOMIC DNA]</scope>
    <source>
        <strain evidence="18 19">JAMM 1525</strain>
    </source>
</reference>
<dbReference type="InterPro" id="IPR029017">
    <property type="entry name" value="Enolase-like_N"/>
</dbReference>
<dbReference type="InterPro" id="IPR020810">
    <property type="entry name" value="Enolase_C"/>
</dbReference>
<evidence type="ECO:0000259" key="16">
    <source>
        <dbReference type="SMART" id="SM01192"/>
    </source>
</evidence>
<keyword evidence="8 12" id="KW-0460">Magnesium</keyword>
<dbReference type="RefSeq" id="WP_124924724.1">
    <property type="nucleotide sequence ID" value="NZ_BMOH01000001.1"/>
</dbReference>
<keyword evidence="5 12" id="KW-0963">Cytoplasm</keyword>
<evidence type="ECO:0000256" key="5">
    <source>
        <dbReference type="ARBA" id="ARBA00022490"/>
    </source>
</evidence>
<dbReference type="GO" id="GO:0004634">
    <property type="term" value="F:phosphopyruvate hydratase activity"/>
    <property type="evidence" value="ECO:0007669"/>
    <property type="project" value="UniProtKB-UniRule"/>
</dbReference>
<feature type="binding site" evidence="14">
    <location>
        <position position="290"/>
    </location>
    <ligand>
        <name>substrate</name>
    </ligand>
</feature>
<dbReference type="Pfam" id="PF00113">
    <property type="entry name" value="Enolase_C"/>
    <property type="match status" value="1"/>
</dbReference>
<dbReference type="AlphaFoldDB" id="A0A3P1SWT1"/>
<feature type="binding site" evidence="14">
    <location>
        <position position="169"/>
    </location>
    <ligand>
        <name>substrate</name>
    </ligand>
</feature>
<dbReference type="GO" id="GO:0006096">
    <property type="term" value="P:glycolytic process"/>
    <property type="evidence" value="ECO:0007669"/>
    <property type="project" value="UniProtKB-UniRule"/>
</dbReference>